<evidence type="ECO:0000256" key="4">
    <source>
        <dbReference type="ARBA" id="ARBA00022846"/>
    </source>
</evidence>
<dbReference type="PANTHER" id="PTHR12086:SF9">
    <property type="entry name" value="EF-HAND DOMAIN-CONTAINING PROTEIN 1"/>
    <property type="match status" value="1"/>
</dbReference>
<reference evidence="8 9" key="1">
    <citation type="submission" date="2023-05" db="EMBL/GenBank/DDBJ databases">
        <title>B98-5 Cell Line De Novo Hybrid Assembly: An Optical Mapping Approach.</title>
        <authorList>
            <person name="Kananen K."/>
            <person name="Auerbach J.A."/>
            <person name="Kautto E."/>
            <person name="Blachly J.S."/>
        </authorList>
    </citation>
    <scope>NUCLEOTIDE SEQUENCE [LARGE SCALE GENOMIC DNA]</scope>
    <source>
        <strain evidence="8">B95-8</strain>
        <tissue evidence="8">Cell line</tissue>
    </source>
</reference>
<dbReference type="EMBL" id="JASSZA010000004">
    <property type="protein sequence ID" value="KAK2113856.1"/>
    <property type="molecule type" value="Genomic_DNA"/>
</dbReference>
<dbReference type="InterPro" id="IPR040193">
    <property type="entry name" value="EFHC1/EFHC2/EFHB"/>
</dbReference>
<keyword evidence="6" id="KW-0966">Cell projection</keyword>
<dbReference type="Pfam" id="PF06565">
    <property type="entry name" value="DM10_dom"/>
    <property type="match status" value="1"/>
</dbReference>
<evidence type="ECO:0000259" key="7">
    <source>
        <dbReference type="PROSITE" id="PS51336"/>
    </source>
</evidence>
<dbReference type="SMART" id="SM00676">
    <property type="entry name" value="DM10"/>
    <property type="match status" value="1"/>
</dbReference>
<proteinExistence type="predicted"/>
<keyword evidence="3" id="KW-0677">Repeat</keyword>
<evidence type="ECO:0000256" key="6">
    <source>
        <dbReference type="ARBA" id="ARBA00023273"/>
    </source>
</evidence>
<evidence type="ECO:0000256" key="2">
    <source>
        <dbReference type="ARBA" id="ARBA00022490"/>
    </source>
</evidence>
<comment type="subcellular location">
    <subcellularLocation>
        <location evidence="1">Cytoplasm</location>
        <location evidence="1">Cytoskeleton</location>
        <location evidence="1">Flagellum axoneme</location>
    </subcellularLocation>
</comment>
<evidence type="ECO:0000256" key="3">
    <source>
        <dbReference type="ARBA" id="ARBA00022737"/>
    </source>
</evidence>
<protein>
    <submittedName>
        <fullName evidence="8">EF-hand domain-containing protein 1</fullName>
    </submittedName>
</protein>
<comment type="caution">
    <text evidence="8">The sequence shown here is derived from an EMBL/GenBank/DDBJ whole genome shotgun (WGS) entry which is preliminary data.</text>
</comment>
<keyword evidence="4" id="KW-0969">Cilium</keyword>
<feature type="non-terminal residue" evidence="8">
    <location>
        <position position="1"/>
    </location>
</feature>
<keyword evidence="2" id="KW-0963">Cytoplasm</keyword>
<sequence>VLKFDAYFQEDVPMSAEEHFRIRQVNIYYYLEDDSMSVIEPVVENSGIPQGKLIKRQRLAKNDRGDHYHWKDLNRGINITIYGKTFRIVDCDRFTQ</sequence>
<evidence type="ECO:0000256" key="1">
    <source>
        <dbReference type="ARBA" id="ARBA00004611"/>
    </source>
</evidence>
<accession>A0ABQ9VXJ7</accession>
<evidence type="ECO:0000256" key="5">
    <source>
        <dbReference type="ARBA" id="ARBA00023212"/>
    </source>
</evidence>
<dbReference type="PROSITE" id="PS51336">
    <property type="entry name" value="DM10"/>
    <property type="match status" value="1"/>
</dbReference>
<organism evidence="8 9">
    <name type="scientific">Saguinus oedipus</name>
    <name type="common">Cotton-top tamarin</name>
    <name type="synonym">Oedipomidas oedipus</name>
    <dbReference type="NCBI Taxonomy" id="9490"/>
    <lineage>
        <taxon>Eukaryota</taxon>
        <taxon>Metazoa</taxon>
        <taxon>Chordata</taxon>
        <taxon>Craniata</taxon>
        <taxon>Vertebrata</taxon>
        <taxon>Euteleostomi</taxon>
        <taxon>Mammalia</taxon>
        <taxon>Eutheria</taxon>
        <taxon>Euarchontoglires</taxon>
        <taxon>Primates</taxon>
        <taxon>Haplorrhini</taxon>
        <taxon>Platyrrhini</taxon>
        <taxon>Cebidae</taxon>
        <taxon>Callitrichinae</taxon>
        <taxon>Saguinus</taxon>
    </lineage>
</organism>
<name>A0ABQ9VXJ7_SAGOE</name>
<keyword evidence="4" id="KW-0282">Flagellum</keyword>
<keyword evidence="9" id="KW-1185">Reference proteome</keyword>
<dbReference type="Gene3D" id="2.30.29.170">
    <property type="match status" value="1"/>
</dbReference>
<gene>
    <name evidence="8" type="primary">EFHC1_2</name>
    <name evidence="8" type="ORF">P7K49_008122</name>
</gene>
<dbReference type="Proteomes" id="UP001266305">
    <property type="component" value="Unassembled WGS sequence"/>
</dbReference>
<feature type="non-terminal residue" evidence="8">
    <location>
        <position position="96"/>
    </location>
</feature>
<dbReference type="PANTHER" id="PTHR12086">
    <property type="entry name" value="EF-HAND DOMAIN C-TERMINAL CONTAINING PROTEIN"/>
    <property type="match status" value="1"/>
</dbReference>
<dbReference type="InterPro" id="IPR006602">
    <property type="entry name" value="DM10_dom"/>
</dbReference>
<evidence type="ECO:0000313" key="9">
    <source>
        <dbReference type="Proteomes" id="UP001266305"/>
    </source>
</evidence>
<feature type="domain" description="DM10" evidence="7">
    <location>
        <begin position="1"/>
        <end position="96"/>
    </location>
</feature>
<keyword evidence="5" id="KW-0206">Cytoskeleton</keyword>
<evidence type="ECO:0000313" key="8">
    <source>
        <dbReference type="EMBL" id="KAK2113856.1"/>
    </source>
</evidence>